<evidence type="ECO:0000313" key="3">
    <source>
        <dbReference type="Proteomes" id="UP000183805"/>
    </source>
</evidence>
<evidence type="ECO:0008006" key="4">
    <source>
        <dbReference type="Google" id="ProtNLM"/>
    </source>
</evidence>
<sequence>MKLMKLYHPDKIARLAGSLKRQVEHETQQINAAWDTIKKKLK</sequence>
<dbReference type="Gene3D" id="1.10.287.110">
    <property type="entry name" value="DnaJ domain"/>
    <property type="match status" value="1"/>
</dbReference>
<organism evidence="2 3">
    <name type="scientific">Pseudoalteromonas lipolytica</name>
    <dbReference type="NCBI Taxonomy" id="570156"/>
    <lineage>
        <taxon>Bacteria</taxon>
        <taxon>Pseudomonadati</taxon>
        <taxon>Pseudomonadota</taxon>
        <taxon>Gammaproteobacteria</taxon>
        <taxon>Alteromonadales</taxon>
        <taxon>Pseudoalteromonadaceae</taxon>
        <taxon>Pseudoalteromonas</taxon>
    </lineage>
</organism>
<accession>A0ABY1GCD0</accession>
<protein>
    <recommendedName>
        <fullName evidence="4">Molecular chaperone DnaJ</fullName>
    </recommendedName>
</protein>
<proteinExistence type="predicted"/>
<dbReference type="RefSeq" id="WP_256213501.1">
    <property type="nucleotide sequence ID" value="NZ_FPAZ01000002.1"/>
</dbReference>
<dbReference type="InterPro" id="IPR036869">
    <property type="entry name" value="J_dom_sf"/>
</dbReference>
<evidence type="ECO:0000256" key="1">
    <source>
        <dbReference type="ARBA" id="ARBA00023186"/>
    </source>
</evidence>
<keyword evidence="1" id="KW-0143">Chaperone</keyword>
<gene>
    <name evidence="2" type="ORF">SAMN04487854_102162</name>
</gene>
<dbReference type="SUPFAM" id="SSF46565">
    <property type="entry name" value="Chaperone J-domain"/>
    <property type="match status" value="1"/>
</dbReference>
<keyword evidence="3" id="KW-1185">Reference proteome</keyword>
<reference evidence="2 3" key="1">
    <citation type="submission" date="2016-10" db="EMBL/GenBank/DDBJ databases">
        <authorList>
            <person name="Varghese N."/>
            <person name="Submissions S."/>
        </authorList>
    </citation>
    <scope>NUCLEOTIDE SEQUENCE [LARGE SCALE GENOMIC DNA]</scope>
    <source>
        <strain evidence="2 3">CGMCC 1.8499</strain>
    </source>
</reference>
<evidence type="ECO:0000313" key="2">
    <source>
        <dbReference type="EMBL" id="SFT39921.1"/>
    </source>
</evidence>
<dbReference type="Proteomes" id="UP000183805">
    <property type="component" value="Unassembled WGS sequence"/>
</dbReference>
<name>A0ABY1GCD0_9GAMM</name>
<dbReference type="EMBL" id="FPAZ01000002">
    <property type="protein sequence ID" value="SFT39921.1"/>
    <property type="molecule type" value="Genomic_DNA"/>
</dbReference>
<comment type="caution">
    <text evidence="2">The sequence shown here is derived from an EMBL/GenBank/DDBJ whole genome shotgun (WGS) entry which is preliminary data.</text>
</comment>